<comment type="caution">
    <text evidence="1">The sequence shown here is derived from an EMBL/GenBank/DDBJ whole genome shotgun (WGS) entry which is preliminary data.</text>
</comment>
<evidence type="ECO:0008006" key="3">
    <source>
        <dbReference type="Google" id="ProtNLM"/>
    </source>
</evidence>
<dbReference type="RefSeq" id="WP_253073220.1">
    <property type="nucleotide sequence ID" value="NZ_CAJYCE010000001.1"/>
</dbReference>
<gene>
    <name evidence="1" type="ORF">BIFLH658_00330</name>
</gene>
<protein>
    <recommendedName>
        <fullName evidence="3">DUF4935 domain-containing protein</fullName>
    </recommendedName>
</protein>
<proteinExistence type="predicted"/>
<name>A0ABY6Y919_BIFPS</name>
<evidence type="ECO:0000313" key="1">
    <source>
        <dbReference type="EMBL" id="VWQ13374.1"/>
    </source>
</evidence>
<accession>A0ABY6Y919</accession>
<evidence type="ECO:0000313" key="2">
    <source>
        <dbReference type="Proteomes" id="UP000494211"/>
    </source>
</evidence>
<keyword evidence="2" id="KW-1185">Reference proteome</keyword>
<dbReference type="EMBL" id="CABWJV010000001">
    <property type="protein sequence ID" value="VWQ13374.1"/>
    <property type="molecule type" value="Genomic_DNA"/>
</dbReference>
<sequence length="353" mass="40533">MPCALILDTNVIKDIGSYYYGSQQIKPELKQVLQYIRLQYQLTRIDLGTLGICYRLGLTELSLRRNKKVNYSIFRNYGSAIVKLVTCDESEFARICDNKPSKQFAYNSDADELVDKCVAEEVDALPIYYGSILYLLNLQLENKSLKDNLEKSLDLFEKFYKWERDELGFLAVFPTLLGLYQLLGKDGNTKKTRYRGNARHLTKFDTNKVTRASELADLAWNSAWDMLFLMRLSDYNTGEVLRWIGEAPCSIPAALISRDYDPAWLSYATNPLGEILTGGGSTTLPLFESTDDFFDPFHRMDDSQRSYFWNRLKSIKTSSPNRNDDPLVRSARAMSVIHKLEDCLSIDRTIFPV</sequence>
<organism evidence="1 2">
    <name type="scientific">Bifidobacterium pseudocatenulatum</name>
    <dbReference type="NCBI Taxonomy" id="28026"/>
    <lineage>
        <taxon>Bacteria</taxon>
        <taxon>Bacillati</taxon>
        <taxon>Actinomycetota</taxon>
        <taxon>Actinomycetes</taxon>
        <taxon>Bifidobacteriales</taxon>
        <taxon>Bifidobacteriaceae</taxon>
        <taxon>Bifidobacterium</taxon>
    </lineage>
</organism>
<dbReference type="Proteomes" id="UP000494211">
    <property type="component" value="Unassembled WGS sequence"/>
</dbReference>
<reference evidence="1 2" key="1">
    <citation type="submission" date="2019-10" db="EMBL/GenBank/DDBJ databases">
        <authorList>
            <consortium name="Melissa Lawson"/>
            <person name="O'neill I."/>
        </authorList>
    </citation>
    <scope>NUCLEOTIDE SEQUENCE [LARGE SCALE GENOMIC DNA]</scope>
    <source>
        <strain evidence="1">LH_658</strain>
    </source>
</reference>